<sequence>SGLRGEQGPSSAPSPSKGGLRSGEPPPPAPHGCGAPGPLRAGRGAEQQQPVCASSAAGGGSPASLARRAPPGMWPRAEVAAAAVRRGSGRRAWAEPGAAAAAMGDRGLLLRYLLLGFLGWGASAQPAGGEYCHGWVDGHGRYHEGFQCPEDFDTPDATICCGSCALRYCCAAAEARLEQGGCTNDREPQPPGVTARRARGPSPEPALGTSRGQGARALGGSRAARRGRSLRSAVPVPSRPSPQLLRAACSGRAPTLRATRGRAGTESFRQLPWEASEAPGGRGCGGGR</sequence>
<evidence type="ECO:0000256" key="2">
    <source>
        <dbReference type="ARBA" id="ARBA00022692"/>
    </source>
</evidence>
<evidence type="ECO:0000256" key="4">
    <source>
        <dbReference type="ARBA" id="ARBA00023136"/>
    </source>
</evidence>
<keyword evidence="8" id="KW-1185">Reference proteome</keyword>
<protein>
    <recommendedName>
        <fullName evidence="6">Shisa N-terminal domain-containing protein</fullName>
    </recommendedName>
</protein>
<dbReference type="GO" id="GO:0032591">
    <property type="term" value="C:dendritic spine membrane"/>
    <property type="evidence" value="ECO:0007669"/>
    <property type="project" value="TreeGrafter"/>
</dbReference>
<evidence type="ECO:0000256" key="1">
    <source>
        <dbReference type="ARBA" id="ARBA00004370"/>
    </source>
</evidence>
<feature type="non-terminal residue" evidence="7">
    <location>
        <position position="288"/>
    </location>
</feature>
<feature type="compositionally biased region" description="Low complexity" evidence="5">
    <location>
        <begin position="210"/>
        <end position="222"/>
    </location>
</feature>
<dbReference type="AlphaFoldDB" id="A0A9D3WXJ8"/>
<dbReference type="PANTHER" id="PTHR31774">
    <property type="entry name" value="PROTEIN SHISA-9-RELATED"/>
    <property type="match status" value="1"/>
</dbReference>
<dbReference type="GO" id="GO:0045211">
    <property type="term" value="C:postsynaptic membrane"/>
    <property type="evidence" value="ECO:0007669"/>
    <property type="project" value="TreeGrafter"/>
</dbReference>
<evidence type="ECO:0000259" key="6">
    <source>
        <dbReference type="Pfam" id="PF13908"/>
    </source>
</evidence>
<reference evidence="7" key="1">
    <citation type="submission" date="2021-09" db="EMBL/GenBank/DDBJ databases">
        <title>The genome of Mauremys mutica provides insights into the evolution of semi-aquatic lifestyle.</title>
        <authorList>
            <person name="Gong S."/>
            <person name="Gao Y."/>
        </authorList>
    </citation>
    <scope>NUCLEOTIDE SEQUENCE</scope>
    <source>
        <strain evidence="7">MM-2020</strain>
        <tissue evidence="7">Muscle</tissue>
    </source>
</reference>
<evidence type="ECO:0000256" key="3">
    <source>
        <dbReference type="ARBA" id="ARBA00022989"/>
    </source>
</evidence>
<evidence type="ECO:0000256" key="5">
    <source>
        <dbReference type="SAM" id="MobiDB-lite"/>
    </source>
</evidence>
<evidence type="ECO:0000313" key="8">
    <source>
        <dbReference type="Proteomes" id="UP000827986"/>
    </source>
</evidence>
<feature type="region of interest" description="Disordered" evidence="5">
    <location>
        <begin position="181"/>
        <end position="288"/>
    </location>
</feature>
<accession>A0A9D3WXJ8</accession>
<comment type="subcellular location">
    <subcellularLocation>
        <location evidence="1">Membrane</location>
    </subcellularLocation>
</comment>
<comment type="caution">
    <text evidence="7">The sequence shown here is derived from an EMBL/GenBank/DDBJ whole genome shotgun (WGS) entry which is preliminary data.</text>
</comment>
<name>A0A9D3WXJ8_9SAUR</name>
<dbReference type="Proteomes" id="UP000827986">
    <property type="component" value="Unassembled WGS sequence"/>
</dbReference>
<keyword evidence="4" id="KW-0472">Membrane</keyword>
<dbReference type="InterPro" id="IPR026910">
    <property type="entry name" value="Shisa"/>
</dbReference>
<feature type="region of interest" description="Disordered" evidence="5">
    <location>
        <begin position="1"/>
        <end position="72"/>
    </location>
</feature>
<dbReference type="EMBL" id="JAHDVG010000484">
    <property type="protein sequence ID" value="KAH1169927.1"/>
    <property type="molecule type" value="Genomic_DNA"/>
</dbReference>
<feature type="compositionally biased region" description="Low complexity" evidence="5">
    <location>
        <begin position="8"/>
        <end position="19"/>
    </location>
</feature>
<feature type="domain" description="Shisa N-terminal" evidence="6">
    <location>
        <begin position="129"/>
        <end position="184"/>
    </location>
</feature>
<dbReference type="GO" id="GO:0048172">
    <property type="term" value="P:regulation of short-term neuronal synaptic plasticity"/>
    <property type="evidence" value="ECO:0007669"/>
    <property type="project" value="TreeGrafter"/>
</dbReference>
<dbReference type="Pfam" id="PF13908">
    <property type="entry name" value="Shisa_N"/>
    <property type="match status" value="1"/>
</dbReference>
<dbReference type="InterPro" id="IPR053891">
    <property type="entry name" value="Shisa_N"/>
</dbReference>
<evidence type="ECO:0000313" key="7">
    <source>
        <dbReference type="EMBL" id="KAH1169927.1"/>
    </source>
</evidence>
<organism evidence="7 8">
    <name type="scientific">Mauremys mutica</name>
    <name type="common">yellowpond turtle</name>
    <dbReference type="NCBI Taxonomy" id="74926"/>
    <lineage>
        <taxon>Eukaryota</taxon>
        <taxon>Metazoa</taxon>
        <taxon>Chordata</taxon>
        <taxon>Craniata</taxon>
        <taxon>Vertebrata</taxon>
        <taxon>Euteleostomi</taxon>
        <taxon>Archelosauria</taxon>
        <taxon>Testudinata</taxon>
        <taxon>Testudines</taxon>
        <taxon>Cryptodira</taxon>
        <taxon>Durocryptodira</taxon>
        <taxon>Testudinoidea</taxon>
        <taxon>Geoemydidae</taxon>
        <taxon>Geoemydinae</taxon>
        <taxon>Mauremys</taxon>
    </lineage>
</organism>
<feature type="compositionally biased region" description="Low complexity" evidence="5">
    <location>
        <begin position="31"/>
        <end position="45"/>
    </location>
</feature>
<gene>
    <name evidence="7" type="ORF">KIL84_000912</name>
</gene>
<dbReference type="GO" id="GO:0014069">
    <property type="term" value="C:postsynaptic density"/>
    <property type="evidence" value="ECO:0007669"/>
    <property type="project" value="TreeGrafter"/>
</dbReference>
<keyword evidence="2" id="KW-0812">Transmembrane</keyword>
<keyword evidence="3" id="KW-1133">Transmembrane helix</keyword>
<proteinExistence type="predicted"/>
<dbReference type="GO" id="GO:0032281">
    <property type="term" value="C:AMPA glutamate receptor complex"/>
    <property type="evidence" value="ECO:0007669"/>
    <property type="project" value="TreeGrafter"/>
</dbReference>